<dbReference type="SMART" id="SM00209">
    <property type="entry name" value="TSP1"/>
    <property type="match status" value="1"/>
</dbReference>
<feature type="region of interest" description="Disordered" evidence="15">
    <location>
        <begin position="22"/>
        <end position="205"/>
    </location>
</feature>
<dbReference type="Gene3D" id="2.10.220.10">
    <property type="entry name" value="Hormone Receptor, Insulin-like Growth Factor Receptor 1, Chain A, domain 2"/>
    <property type="match status" value="1"/>
</dbReference>
<dbReference type="FunFam" id="2.20.100.10:FF:000043">
    <property type="entry name" value="R-spondin 3"/>
    <property type="match status" value="1"/>
</dbReference>
<reference evidence="18" key="2">
    <citation type="submission" date="2025-08" db="UniProtKB">
        <authorList>
            <consortium name="Ensembl"/>
        </authorList>
    </citation>
    <scope>IDENTIFICATION</scope>
</reference>
<evidence type="ECO:0000256" key="9">
    <source>
        <dbReference type="ARBA" id="ARBA00023157"/>
    </source>
</evidence>
<dbReference type="InterPro" id="IPR051514">
    <property type="entry name" value="R-spondin"/>
</dbReference>
<keyword evidence="9" id="KW-1015">Disulfide bond</keyword>
<dbReference type="SUPFAM" id="SSF57184">
    <property type="entry name" value="Growth factor receptor domain"/>
    <property type="match status" value="1"/>
</dbReference>
<gene>
    <name evidence="18" type="primary">RSPO3</name>
</gene>
<comment type="subcellular location">
    <subcellularLocation>
        <location evidence="1">Secreted</location>
    </subcellularLocation>
</comment>
<evidence type="ECO:0000259" key="17">
    <source>
        <dbReference type="Pfam" id="PF19028"/>
    </source>
</evidence>
<comment type="subunit">
    <text evidence="12">Interacts with the extracellular domain of FZD8 and LRP6. It however does not form a ternary complex with FZD8 and LRP6. Interacts with WNT1. Binds heparin. Interacts with LGR4, LGR5 and LGR6.</text>
</comment>
<dbReference type="GO" id="GO:0005102">
    <property type="term" value="F:signaling receptor binding"/>
    <property type="evidence" value="ECO:0007669"/>
    <property type="project" value="UniProtKB-ARBA"/>
</dbReference>
<evidence type="ECO:0000256" key="13">
    <source>
        <dbReference type="ARBA" id="ARBA00074433"/>
    </source>
</evidence>
<evidence type="ECO:0000313" key="18">
    <source>
        <dbReference type="Ensembl" id="ENSCAFP00030014157.1"/>
    </source>
</evidence>
<comment type="similarity">
    <text evidence="2">Belongs to the R-spondin family.</text>
</comment>
<comment type="function">
    <text evidence="11">Activator of the canonical Wnt signaling pathway by acting as a ligand for LGR4-6 receptors, which acts as a key regulator of angiogenesis. Upon binding to LGR4-6 (LGR4, LGR5 or LGR6), LGR4-6 associate with phosphorylated LRP6 and frizzled receptors that are activated by extracellular Wnt receptors, triggering the canonical Wnt signaling pathway to increase expression of target genes. Also regulates the canonical Wnt/beta-catenin-dependent pathway and non-canonical Wnt signaling by acting as an inhibitor of ZNRF3, an important regulator of the Wnt signaling pathway. Acts as a ligand for frizzled FZD8 and LRP6. May negatively regulate the TGF-beta pathway. Acts as a key regulator of angiogenesis by controlling vascular stability and pruning: acts by activating the non-canonical Wnt signaling pathway in endothelial cells. Can also amplify Wnt signaling pathway independently of LGR4-6 receptors, possibly by acting as a direct antagonistic ligand to RNF43 and ZNRF3.</text>
</comment>
<dbReference type="InterPro" id="IPR006212">
    <property type="entry name" value="Furin_repeat"/>
</dbReference>
<keyword evidence="6" id="KW-0879">Wnt signaling pathway</keyword>
<keyword evidence="5" id="KW-0358">Heparin-binding</keyword>
<feature type="region of interest" description="Disordered" evidence="15">
    <location>
        <begin position="375"/>
        <end position="449"/>
    </location>
</feature>
<evidence type="ECO:0000256" key="3">
    <source>
        <dbReference type="ARBA" id="ARBA00022525"/>
    </source>
</evidence>
<evidence type="ECO:0000256" key="15">
    <source>
        <dbReference type="SAM" id="MobiDB-lite"/>
    </source>
</evidence>
<dbReference type="InterPro" id="IPR000884">
    <property type="entry name" value="TSP1_rpt"/>
</dbReference>
<evidence type="ECO:0000256" key="4">
    <source>
        <dbReference type="ARBA" id="ARBA00022606"/>
    </source>
</evidence>
<feature type="domain" description="Spondin-like TSP1" evidence="17">
    <location>
        <begin position="322"/>
        <end position="377"/>
    </location>
</feature>
<evidence type="ECO:0000256" key="10">
    <source>
        <dbReference type="ARBA" id="ARBA00023180"/>
    </source>
</evidence>
<keyword evidence="7" id="KW-0732">Signal</keyword>
<evidence type="ECO:0000256" key="1">
    <source>
        <dbReference type="ARBA" id="ARBA00004613"/>
    </source>
</evidence>
<dbReference type="GO" id="GO:0008201">
    <property type="term" value="F:heparin binding"/>
    <property type="evidence" value="ECO:0007669"/>
    <property type="project" value="UniProtKB-KW"/>
</dbReference>
<organism evidence="18 19">
    <name type="scientific">Canis lupus familiaris</name>
    <name type="common">Dog</name>
    <name type="synonym">Canis familiaris</name>
    <dbReference type="NCBI Taxonomy" id="9615"/>
    <lineage>
        <taxon>Eukaryota</taxon>
        <taxon>Metazoa</taxon>
        <taxon>Chordata</taxon>
        <taxon>Craniata</taxon>
        <taxon>Vertebrata</taxon>
        <taxon>Euteleostomi</taxon>
        <taxon>Mammalia</taxon>
        <taxon>Eutheria</taxon>
        <taxon>Laurasiatheria</taxon>
        <taxon>Carnivora</taxon>
        <taxon>Caniformia</taxon>
        <taxon>Canidae</taxon>
        <taxon>Canis</taxon>
    </lineage>
</organism>
<dbReference type="InterPro" id="IPR036383">
    <property type="entry name" value="TSP1_rpt_sf"/>
</dbReference>
<dbReference type="InterPro" id="IPR044004">
    <property type="entry name" value="TSP1_spondin_dom"/>
</dbReference>
<evidence type="ECO:0000313" key="19">
    <source>
        <dbReference type="Proteomes" id="UP000694429"/>
    </source>
</evidence>
<dbReference type="FunFam" id="2.10.220.10:FF:000003">
    <property type="entry name" value="R-spondin 3"/>
    <property type="match status" value="1"/>
</dbReference>
<dbReference type="CDD" id="cd00064">
    <property type="entry name" value="FU"/>
    <property type="match status" value="1"/>
</dbReference>
<dbReference type="SUPFAM" id="SSF82895">
    <property type="entry name" value="TSP-1 type 1 repeat"/>
    <property type="match status" value="1"/>
</dbReference>
<keyword evidence="3" id="KW-0964">Secreted</keyword>
<sequence>DSQVVLQELLEAHRLVLLEGRGGTLTWEQPGRPAQKCRAPPPTPGWTRRPWFPLPGAPQEGGPSAPAPPKPGRNLGREPPPHTGLFQIGGRGRGEARQPGGRAGPGRREGCGDSPGRRRGAAQPPQAPSRAPPRGPARARWPSAPPGPRESPSPGSLQAGRRGGGARGGRRTPESSRRRAPRSPRRGADCPAALRGARGPDSRGLGVHPNVSQGCQGGCATCSDYNGCLSCKPRLFFVLERIGMKQIGVCLSSCPSGYYGTRYPDINKCTKCKADCDTCFNKNFCTKCKSGFYLHLGKCLDNCPEGLEANNHTMECVSIVHCEASEWSPWSPCMKKGKTCGFKRGTETRVREITQHPSAKGNLCPPTSETRKCTVQRKKCQKGERGKKGRERKRKKPNKEESKDAVPDNKGLEPSRETPEPRENKDKQQQKKRKVQDKQQKSVSVSTGH</sequence>
<dbReference type="GO" id="GO:2000052">
    <property type="term" value="P:positive regulation of non-canonical Wnt signaling pathway"/>
    <property type="evidence" value="ECO:0007669"/>
    <property type="project" value="UniProtKB-ARBA"/>
</dbReference>
<evidence type="ECO:0000256" key="8">
    <source>
        <dbReference type="ARBA" id="ARBA00022737"/>
    </source>
</evidence>
<dbReference type="PANTHER" id="PTHR46987">
    <property type="entry name" value="NEUROHYPOPHYSIAL HORMONES, N-TERMINAL DOMAIN CONTAINING PROTEIN"/>
    <property type="match status" value="1"/>
</dbReference>
<dbReference type="PANTHER" id="PTHR46987:SF1">
    <property type="entry name" value="R-SPONDIN-3"/>
    <property type="match status" value="1"/>
</dbReference>
<keyword evidence="8" id="KW-0677">Repeat</keyword>
<dbReference type="GO" id="GO:0005576">
    <property type="term" value="C:extracellular region"/>
    <property type="evidence" value="ECO:0007669"/>
    <property type="project" value="UniProtKB-SubCell"/>
</dbReference>
<evidence type="ECO:0000259" key="16">
    <source>
        <dbReference type="Pfam" id="PF15913"/>
    </source>
</evidence>
<proteinExistence type="inferred from homology"/>
<feature type="compositionally biased region" description="Basic and acidic residues" evidence="15">
    <location>
        <begin position="398"/>
        <end position="429"/>
    </location>
</feature>
<evidence type="ECO:0000256" key="7">
    <source>
        <dbReference type="ARBA" id="ARBA00022729"/>
    </source>
</evidence>
<accession>A0A8C0MUG9</accession>
<keyword evidence="10" id="KW-0325">Glycoprotein</keyword>
<dbReference type="Proteomes" id="UP000694429">
    <property type="component" value="Chromosome 1"/>
</dbReference>
<dbReference type="PROSITE" id="PS50092">
    <property type="entry name" value="TSP1"/>
    <property type="match status" value="1"/>
</dbReference>
<feature type="domain" description="R-spondin Fu-CRD" evidence="16">
    <location>
        <begin position="217"/>
        <end position="316"/>
    </location>
</feature>
<evidence type="ECO:0000256" key="11">
    <source>
        <dbReference type="ARBA" id="ARBA00058478"/>
    </source>
</evidence>
<protein>
    <recommendedName>
        <fullName evidence="13">R-spondin-3</fullName>
    </recommendedName>
    <alternativeName>
        <fullName evidence="14">Roof plate-specific spondin-3</fullName>
    </alternativeName>
</protein>
<dbReference type="Gene3D" id="2.20.100.10">
    <property type="entry name" value="Thrombospondin type-1 (TSP1) repeat"/>
    <property type="match status" value="1"/>
</dbReference>
<dbReference type="Pfam" id="PF19028">
    <property type="entry name" value="TSP1_spondin"/>
    <property type="match status" value="1"/>
</dbReference>
<name>A0A8C0MUG9_CANLF</name>
<evidence type="ECO:0000256" key="6">
    <source>
        <dbReference type="ARBA" id="ARBA00022687"/>
    </source>
</evidence>
<dbReference type="AlphaFoldDB" id="A0A8C0MUG9"/>
<feature type="compositionally biased region" description="Pro residues" evidence="15">
    <location>
        <begin position="125"/>
        <end position="135"/>
    </location>
</feature>
<evidence type="ECO:0000256" key="5">
    <source>
        <dbReference type="ARBA" id="ARBA00022674"/>
    </source>
</evidence>
<keyword evidence="4" id="KW-0716">Sensory transduction</keyword>
<dbReference type="Ensembl" id="ENSCAFT00030016217.1">
    <property type="protein sequence ID" value="ENSCAFP00030014157.1"/>
    <property type="gene ID" value="ENSCAFG00030008706.1"/>
</dbReference>
<evidence type="ECO:0000256" key="2">
    <source>
        <dbReference type="ARBA" id="ARBA00007308"/>
    </source>
</evidence>
<dbReference type="InterPro" id="IPR043601">
    <property type="entry name" value="Rspo_Fu-CRD_dom"/>
</dbReference>
<dbReference type="GO" id="GO:0016055">
    <property type="term" value="P:Wnt signaling pathway"/>
    <property type="evidence" value="ECO:0007669"/>
    <property type="project" value="UniProtKB-KW"/>
</dbReference>
<feature type="compositionally biased region" description="Basic residues" evidence="15">
    <location>
        <begin position="387"/>
        <end position="397"/>
    </location>
</feature>
<dbReference type="SMART" id="SM00261">
    <property type="entry name" value="FU"/>
    <property type="match status" value="2"/>
</dbReference>
<dbReference type="InterPro" id="IPR009030">
    <property type="entry name" value="Growth_fac_rcpt_cys_sf"/>
</dbReference>
<evidence type="ECO:0000256" key="12">
    <source>
        <dbReference type="ARBA" id="ARBA00064913"/>
    </source>
</evidence>
<evidence type="ECO:0000256" key="14">
    <source>
        <dbReference type="ARBA" id="ARBA00075540"/>
    </source>
</evidence>
<dbReference type="Pfam" id="PF15913">
    <property type="entry name" value="Furin-like_2"/>
    <property type="match status" value="1"/>
</dbReference>
<reference evidence="18" key="1">
    <citation type="submission" date="2019-03" db="EMBL/GenBank/DDBJ databases">
        <authorList>
            <person name="Warren W.C."/>
            <person name="Johnson G.S."/>
        </authorList>
    </citation>
    <scope>NUCLEOTIDE SEQUENCE [LARGE SCALE GENOMIC DNA]</scope>
    <source>
        <strain evidence="18">Basenji</strain>
    </source>
</reference>